<dbReference type="AlphaFoldDB" id="A0A1J7BK18"/>
<dbReference type="OrthoDB" id="465874at2"/>
<dbReference type="InterPro" id="IPR050925">
    <property type="entry name" value="Rhomboid_protease_S54"/>
</dbReference>
<evidence type="ECO:0000256" key="3">
    <source>
        <dbReference type="ARBA" id="ARBA00022989"/>
    </source>
</evidence>
<dbReference type="GO" id="GO:0004252">
    <property type="term" value="F:serine-type endopeptidase activity"/>
    <property type="evidence" value="ECO:0007669"/>
    <property type="project" value="InterPro"/>
</dbReference>
<protein>
    <recommendedName>
        <fullName evidence="6">Peptidase S54 rhomboid domain-containing protein</fullName>
    </recommendedName>
</protein>
<feature type="transmembrane region" description="Helical" evidence="5">
    <location>
        <begin position="75"/>
        <end position="91"/>
    </location>
</feature>
<evidence type="ECO:0000256" key="1">
    <source>
        <dbReference type="ARBA" id="ARBA00004141"/>
    </source>
</evidence>
<evidence type="ECO:0000313" key="8">
    <source>
        <dbReference type="Proteomes" id="UP000243342"/>
    </source>
</evidence>
<feature type="transmembrane region" description="Helical" evidence="5">
    <location>
        <begin position="149"/>
        <end position="167"/>
    </location>
</feature>
<evidence type="ECO:0000256" key="2">
    <source>
        <dbReference type="ARBA" id="ARBA00022692"/>
    </source>
</evidence>
<dbReference type="InterPro" id="IPR022764">
    <property type="entry name" value="Peptidase_S54_rhomboid_dom"/>
</dbReference>
<keyword evidence="8" id="KW-1185">Reference proteome</keyword>
<dbReference type="GO" id="GO:0016020">
    <property type="term" value="C:membrane"/>
    <property type="evidence" value="ECO:0007669"/>
    <property type="project" value="UniProtKB-SubCell"/>
</dbReference>
<keyword evidence="2 5" id="KW-0812">Transmembrane</keyword>
<feature type="transmembrane region" description="Helical" evidence="5">
    <location>
        <begin position="98"/>
        <end position="115"/>
    </location>
</feature>
<comment type="subcellular location">
    <subcellularLocation>
        <location evidence="1">Membrane</location>
        <topology evidence="1">Multi-pass membrane protein</topology>
    </subcellularLocation>
</comment>
<dbReference type="PANTHER" id="PTHR43731">
    <property type="entry name" value="RHOMBOID PROTEASE"/>
    <property type="match status" value="1"/>
</dbReference>
<evidence type="ECO:0000259" key="6">
    <source>
        <dbReference type="Pfam" id="PF01694"/>
    </source>
</evidence>
<evidence type="ECO:0000256" key="5">
    <source>
        <dbReference type="SAM" id="Phobius"/>
    </source>
</evidence>
<feature type="domain" description="Peptidase S54 rhomboid" evidence="6">
    <location>
        <begin position="61"/>
        <end position="194"/>
    </location>
</feature>
<keyword evidence="4 5" id="KW-0472">Membrane</keyword>
<gene>
    <name evidence="7" type="ORF">BIV57_02645</name>
</gene>
<dbReference type="Proteomes" id="UP000243342">
    <property type="component" value="Unassembled WGS sequence"/>
</dbReference>
<name>A0A1J7BK18_9ACTN</name>
<dbReference type="EMBL" id="MLCF01000008">
    <property type="protein sequence ID" value="OIV39023.1"/>
    <property type="molecule type" value="Genomic_DNA"/>
</dbReference>
<accession>A0A1J7BK18</accession>
<dbReference type="Pfam" id="PF01694">
    <property type="entry name" value="Rhomboid"/>
    <property type="match status" value="1"/>
</dbReference>
<dbReference type="Gene3D" id="1.20.1540.10">
    <property type="entry name" value="Rhomboid-like"/>
    <property type="match status" value="1"/>
</dbReference>
<reference evidence="7 8" key="1">
    <citation type="submission" date="2016-10" db="EMBL/GenBank/DDBJ databases">
        <title>Genome sequence of Streptomyces gilvigriseus MUSC 26.</title>
        <authorList>
            <person name="Lee L.-H."/>
            <person name="Ser H.-L."/>
        </authorList>
    </citation>
    <scope>NUCLEOTIDE SEQUENCE [LARGE SCALE GENOMIC DNA]</scope>
    <source>
        <strain evidence="7 8">MUSC 26</strain>
    </source>
</reference>
<dbReference type="PANTHER" id="PTHR43731:SF9">
    <property type="entry name" value="SLR1461 PROTEIN"/>
    <property type="match status" value="1"/>
</dbReference>
<dbReference type="InterPro" id="IPR035952">
    <property type="entry name" value="Rhomboid-like_sf"/>
</dbReference>
<keyword evidence="3 5" id="KW-1133">Transmembrane helix</keyword>
<proteinExistence type="predicted"/>
<dbReference type="RefSeq" id="WP_071654991.1">
    <property type="nucleotide sequence ID" value="NZ_MLCF01000008.1"/>
</dbReference>
<evidence type="ECO:0000256" key="4">
    <source>
        <dbReference type="ARBA" id="ARBA00023136"/>
    </source>
</evidence>
<feature type="transmembrane region" description="Helical" evidence="5">
    <location>
        <begin position="173"/>
        <end position="192"/>
    </location>
</feature>
<sequence length="206" mass="22370">MAGRRSASSWFFLNAIPATIVMVLWLAVLWAIEGVNYLSKGHDQLSSQYGIRPRDLGDIQDIYTAPFFHGSWDHLIGNSLPLLIFGFLVALRGLVKLLAVTFTVATVSGLGVWFISPSNSVTFGASGVIMGLLAFLLVRGIFDRKLWDIALGLGIFAVYGTLLWGVLPQQQGVSWQAHLFGAVGGLLAAFLFRRRREPKAAPAPAA</sequence>
<dbReference type="STRING" id="1428644.BIV57_02645"/>
<feature type="transmembrane region" description="Helical" evidence="5">
    <location>
        <begin position="12"/>
        <end position="32"/>
    </location>
</feature>
<evidence type="ECO:0000313" key="7">
    <source>
        <dbReference type="EMBL" id="OIV39023.1"/>
    </source>
</evidence>
<comment type="caution">
    <text evidence="7">The sequence shown here is derived from an EMBL/GenBank/DDBJ whole genome shotgun (WGS) entry which is preliminary data.</text>
</comment>
<organism evidence="7 8">
    <name type="scientific">Mangrovactinospora gilvigrisea</name>
    <dbReference type="NCBI Taxonomy" id="1428644"/>
    <lineage>
        <taxon>Bacteria</taxon>
        <taxon>Bacillati</taxon>
        <taxon>Actinomycetota</taxon>
        <taxon>Actinomycetes</taxon>
        <taxon>Kitasatosporales</taxon>
        <taxon>Streptomycetaceae</taxon>
        <taxon>Mangrovactinospora</taxon>
    </lineage>
</organism>
<dbReference type="SUPFAM" id="SSF144091">
    <property type="entry name" value="Rhomboid-like"/>
    <property type="match status" value="1"/>
</dbReference>
<feature type="transmembrane region" description="Helical" evidence="5">
    <location>
        <begin position="121"/>
        <end position="142"/>
    </location>
</feature>